<evidence type="ECO:0000313" key="3">
    <source>
        <dbReference type="Proteomes" id="UP001283361"/>
    </source>
</evidence>
<comment type="caution">
    <text evidence="2">The sequence shown here is derived from an EMBL/GenBank/DDBJ whole genome shotgun (WGS) entry which is preliminary data.</text>
</comment>
<dbReference type="AlphaFoldDB" id="A0AAE0ZU64"/>
<organism evidence="2 3">
    <name type="scientific">Elysia crispata</name>
    <name type="common">lettuce slug</name>
    <dbReference type="NCBI Taxonomy" id="231223"/>
    <lineage>
        <taxon>Eukaryota</taxon>
        <taxon>Metazoa</taxon>
        <taxon>Spiralia</taxon>
        <taxon>Lophotrochozoa</taxon>
        <taxon>Mollusca</taxon>
        <taxon>Gastropoda</taxon>
        <taxon>Heterobranchia</taxon>
        <taxon>Euthyneura</taxon>
        <taxon>Panpulmonata</taxon>
        <taxon>Sacoglossa</taxon>
        <taxon>Placobranchoidea</taxon>
        <taxon>Plakobranchidae</taxon>
        <taxon>Elysia</taxon>
    </lineage>
</organism>
<gene>
    <name evidence="2" type="ORF">RRG08_048296</name>
</gene>
<dbReference type="Proteomes" id="UP001283361">
    <property type="component" value="Unassembled WGS sequence"/>
</dbReference>
<feature type="compositionally biased region" description="Basic residues" evidence="1">
    <location>
        <begin position="7"/>
        <end position="17"/>
    </location>
</feature>
<name>A0AAE0ZU64_9GAST</name>
<keyword evidence="3" id="KW-1185">Reference proteome</keyword>
<proteinExistence type="predicted"/>
<dbReference type="EMBL" id="JAWDGP010003357">
    <property type="protein sequence ID" value="KAK3775086.1"/>
    <property type="molecule type" value="Genomic_DNA"/>
</dbReference>
<evidence type="ECO:0000256" key="1">
    <source>
        <dbReference type="SAM" id="MobiDB-lite"/>
    </source>
</evidence>
<evidence type="ECO:0000313" key="2">
    <source>
        <dbReference type="EMBL" id="KAK3775086.1"/>
    </source>
</evidence>
<reference evidence="2" key="1">
    <citation type="journal article" date="2023" name="G3 (Bethesda)">
        <title>A reference genome for the long-term kleptoplast-retaining sea slug Elysia crispata morphotype clarki.</title>
        <authorList>
            <person name="Eastman K.E."/>
            <person name="Pendleton A.L."/>
            <person name="Shaikh M.A."/>
            <person name="Suttiyut T."/>
            <person name="Ogas R."/>
            <person name="Tomko P."/>
            <person name="Gavelis G."/>
            <person name="Widhalm J.R."/>
            <person name="Wisecaver J.H."/>
        </authorList>
    </citation>
    <scope>NUCLEOTIDE SEQUENCE</scope>
    <source>
        <strain evidence="2">ECLA1</strain>
    </source>
</reference>
<sequence>MKDQHRKEHRAKKFNKKNKQEDVTTACVLEGSSRPGNNVALLSPADSKINIQALPELVLSAVRQDPFDSTARDLQQTVLIIPRSCALYTVSMLHIALPSDTKKRGKTLEWFQPLNIVDIRMTQPTRILQSTNKLESLSPQSKPRNLANLTRLVRSHVSVSLPKPQNP</sequence>
<protein>
    <submittedName>
        <fullName evidence="2">Uncharacterized protein</fullName>
    </submittedName>
</protein>
<feature type="region of interest" description="Disordered" evidence="1">
    <location>
        <begin position="1"/>
        <end position="21"/>
    </location>
</feature>
<accession>A0AAE0ZU64</accession>